<reference evidence="1 2" key="1">
    <citation type="journal article" date="2021" name="Front. Genet.">
        <title>Chromosome-Level Genome Assembly Reveals Significant Gene Expansion in the Toll and IMD Signaling Pathways of Dendrolimus kikuchii.</title>
        <authorList>
            <person name="Zhou J."/>
            <person name="Wu P."/>
            <person name="Xiong Z."/>
            <person name="Liu N."/>
            <person name="Zhao N."/>
            <person name="Ji M."/>
            <person name="Qiu Y."/>
            <person name="Yang B."/>
        </authorList>
    </citation>
    <scope>NUCLEOTIDE SEQUENCE [LARGE SCALE GENOMIC DNA]</scope>
    <source>
        <strain evidence="1">Ann1</strain>
    </source>
</reference>
<accession>A0ACC1DB75</accession>
<evidence type="ECO:0000313" key="1">
    <source>
        <dbReference type="EMBL" id="KAJ0181219.1"/>
    </source>
</evidence>
<keyword evidence="2" id="KW-1185">Reference proteome</keyword>
<proteinExistence type="predicted"/>
<dbReference type="EMBL" id="CM034391">
    <property type="protein sequence ID" value="KAJ0181219.1"/>
    <property type="molecule type" value="Genomic_DNA"/>
</dbReference>
<gene>
    <name evidence="1" type="ORF">K1T71_003304</name>
</gene>
<evidence type="ECO:0000313" key="2">
    <source>
        <dbReference type="Proteomes" id="UP000824533"/>
    </source>
</evidence>
<protein>
    <submittedName>
        <fullName evidence="1">Uncharacterized protein</fullName>
    </submittedName>
</protein>
<sequence>MKEYQFVARIHSASTKDLLCLGAVVSETSVLANGICTQSGAIRVHLGSHKDFRCKKGFRIKVIEPLYHDGVISNRLVLLFSYENMAHCSKPIPIGRVLDWDTKIIIIRRPHRMAKTLSHQYVTLANQQYKYVGSSIKYLNKENMLCVKDLAMCPVQAGDLLVQRDHLFGIAAISLQRSGRNQLACFTDLDSLKRELKELDEDIDIGHAGNESRRPVKL</sequence>
<organism evidence="1 2">
    <name type="scientific">Dendrolimus kikuchii</name>
    <dbReference type="NCBI Taxonomy" id="765133"/>
    <lineage>
        <taxon>Eukaryota</taxon>
        <taxon>Metazoa</taxon>
        <taxon>Ecdysozoa</taxon>
        <taxon>Arthropoda</taxon>
        <taxon>Hexapoda</taxon>
        <taxon>Insecta</taxon>
        <taxon>Pterygota</taxon>
        <taxon>Neoptera</taxon>
        <taxon>Endopterygota</taxon>
        <taxon>Lepidoptera</taxon>
        <taxon>Glossata</taxon>
        <taxon>Ditrysia</taxon>
        <taxon>Bombycoidea</taxon>
        <taxon>Lasiocampidae</taxon>
        <taxon>Dendrolimus</taxon>
    </lineage>
</organism>
<dbReference type="Proteomes" id="UP000824533">
    <property type="component" value="Linkage Group LG05"/>
</dbReference>
<comment type="caution">
    <text evidence="1">The sequence shown here is derived from an EMBL/GenBank/DDBJ whole genome shotgun (WGS) entry which is preliminary data.</text>
</comment>
<name>A0ACC1DB75_9NEOP</name>